<feature type="compositionally biased region" description="Basic and acidic residues" evidence="1">
    <location>
        <begin position="9"/>
        <end position="24"/>
    </location>
</feature>
<reference evidence="2" key="1">
    <citation type="submission" date="2021-03" db="EMBL/GenBank/DDBJ databases">
        <title>Draft genome sequence of rust myrtle Austropuccinia psidii MF-1, a brazilian biotype.</title>
        <authorList>
            <person name="Quecine M.C."/>
            <person name="Pachon D.M.R."/>
            <person name="Bonatelli M.L."/>
            <person name="Correr F.H."/>
            <person name="Franceschini L.M."/>
            <person name="Leite T.F."/>
            <person name="Margarido G.R.A."/>
            <person name="Almeida C.A."/>
            <person name="Ferrarezi J.A."/>
            <person name="Labate C.A."/>
        </authorList>
    </citation>
    <scope>NUCLEOTIDE SEQUENCE</scope>
    <source>
        <strain evidence="2">MF-1</strain>
    </source>
</reference>
<comment type="caution">
    <text evidence="2">The sequence shown here is derived from an EMBL/GenBank/DDBJ whole genome shotgun (WGS) entry which is preliminary data.</text>
</comment>
<sequence>MEIALELYTRYHERQKEEDSHQEKNPPVTGSNYFRPHQDSSFKNPHHKKSKKGKNLQASKDKPHASLLNEDNKSIGSQKGRRIQKGLCA</sequence>
<name>A0A9Q3EHX0_9BASI</name>
<feature type="region of interest" description="Disordered" evidence="1">
    <location>
        <begin position="1"/>
        <end position="89"/>
    </location>
</feature>
<keyword evidence="3" id="KW-1185">Reference proteome</keyword>
<evidence type="ECO:0000313" key="3">
    <source>
        <dbReference type="Proteomes" id="UP000765509"/>
    </source>
</evidence>
<proteinExistence type="predicted"/>
<feature type="compositionally biased region" description="Basic residues" evidence="1">
    <location>
        <begin position="44"/>
        <end position="54"/>
    </location>
</feature>
<accession>A0A9Q3EHX0</accession>
<evidence type="ECO:0000313" key="2">
    <source>
        <dbReference type="EMBL" id="MBW0522661.1"/>
    </source>
</evidence>
<dbReference type="OrthoDB" id="8942758at2759"/>
<organism evidence="2 3">
    <name type="scientific">Austropuccinia psidii MF-1</name>
    <dbReference type="NCBI Taxonomy" id="1389203"/>
    <lineage>
        <taxon>Eukaryota</taxon>
        <taxon>Fungi</taxon>
        <taxon>Dikarya</taxon>
        <taxon>Basidiomycota</taxon>
        <taxon>Pucciniomycotina</taxon>
        <taxon>Pucciniomycetes</taxon>
        <taxon>Pucciniales</taxon>
        <taxon>Sphaerophragmiaceae</taxon>
        <taxon>Austropuccinia</taxon>
    </lineage>
</organism>
<dbReference type="Proteomes" id="UP000765509">
    <property type="component" value="Unassembled WGS sequence"/>
</dbReference>
<gene>
    <name evidence="2" type="ORF">O181_062376</name>
</gene>
<dbReference type="AlphaFoldDB" id="A0A9Q3EHX0"/>
<evidence type="ECO:0000256" key="1">
    <source>
        <dbReference type="SAM" id="MobiDB-lite"/>
    </source>
</evidence>
<protein>
    <submittedName>
        <fullName evidence="2">Uncharacterized protein</fullName>
    </submittedName>
</protein>
<feature type="compositionally biased region" description="Basic residues" evidence="1">
    <location>
        <begin position="79"/>
        <end position="89"/>
    </location>
</feature>
<dbReference type="EMBL" id="AVOT02029721">
    <property type="protein sequence ID" value="MBW0522661.1"/>
    <property type="molecule type" value="Genomic_DNA"/>
</dbReference>